<evidence type="ECO:0000256" key="1">
    <source>
        <dbReference type="SAM" id="Phobius"/>
    </source>
</evidence>
<feature type="transmembrane region" description="Helical" evidence="1">
    <location>
        <begin position="79"/>
        <end position="99"/>
    </location>
</feature>
<dbReference type="InterPro" id="IPR043717">
    <property type="entry name" value="DUF5658"/>
</dbReference>
<dbReference type="Pfam" id="PF18902">
    <property type="entry name" value="DUF5658"/>
    <property type="match status" value="1"/>
</dbReference>
<reference evidence="4" key="1">
    <citation type="submission" date="2017-09" db="EMBL/GenBank/DDBJ databases">
        <title>Depth-based differentiation of microbial function through sediment-hosted aquifers and enrichment of novel symbionts in the deep terrestrial subsurface.</title>
        <authorList>
            <person name="Probst A.J."/>
            <person name="Ladd B."/>
            <person name="Jarett J.K."/>
            <person name="Geller-Mcgrath D.E."/>
            <person name="Sieber C.M.K."/>
            <person name="Emerson J.B."/>
            <person name="Anantharaman K."/>
            <person name="Thomas B.C."/>
            <person name="Malmstrom R."/>
            <person name="Stieglmeier M."/>
            <person name="Klingl A."/>
            <person name="Woyke T."/>
            <person name="Ryan C.M."/>
            <person name="Banfield J.F."/>
        </authorList>
    </citation>
    <scope>NUCLEOTIDE SEQUENCE [LARGE SCALE GENOMIC DNA]</scope>
</reference>
<name>A0A2M7T9D8_9ACTN</name>
<evidence type="ECO:0000259" key="2">
    <source>
        <dbReference type="Pfam" id="PF18902"/>
    </source>
</evidence>
<sequence>MENYVCYEGKKHNAECRKPCHECASYGIERRKTNRRRNGISLKLWERREGFDRRQNHLNTRSLYHWIFRRGASHLRNSYYTLVLLLIVFNLLNLADYFFTVKALSAGFIEGNPIMDKLFSVGPAAAVIFKVSLAVTITAIVWVFRKYRVVLEVSILFILLYMCLIAYHIYGAIRYY</sequence>
<organism evidence="3 4">
    <name type="scientific">Candidatus Aquicultor secundus</name>
    <dbReference type="NCBI Taxonomy" id="1973895"/>
    <lineage>
        <taxon>Bacteria</taxon>
        <taxon>Bacillati</taxon>
        <taxon>Actinomycetota</taxon>
        <taxon>Candidatus Aquicultoria</taxon>
        <taxon>Candidatus Aquicultorales</taxon>
        <taxon>Candidatus Aquicultoraceae</taxon>
        <taxon>Candidatus Aquicultor</taxon>
    </lineage>
</organism>
<keyword evidence="1" id="KW-0472">Membrane</keyword>
<evidence type="ECO:0000313" key="4">
    <source>
        <dbReference type="Proteomes" id="UP000230956"/>
    </source>
</evidence>
<feature type="domain" description="DUF5658" evidence="2">
    <location>
        <begin position="88"/>
        <end position="170"/>
    </location>
</feature>
<keyword evidence="1" id="KW-1133">Transmembrane helix</keyword>
<accession>A0A2M7T9D8</accession>
<keyword evidence="1" id="KW-0812">Transmembrane</keyword>
<dbReference type="RefSeq" id="WP_286678572.1">
    <property type="nucleotide sequence ID" value="NZ_MNXI01000092.1"/>
</dbReference>
<protein>
    <recommendedName>
        <fullName evidence="2">DUF5658 domain-containing protein</fullName>
    </recommendedName>
</protein>
<evidence type="ECO:0000313" key="3">
    <source>
        <dbReference type="EMBL" id="PIZ41016.1"/>
    </source>
</evidence>
<dbReference type="AlphaFoldDB" id="A0A2M7T9D8"/>
<proteinExistence type="predicted"/>
<feature type="transmembrane region" description="Helical" evidence="1">
    <location>
        <begin position="119"/>
        <end position="142"/>
    </location>
</feature>
<feature type="transmembrane region" description="Helical" evidence="1">
    <location>
        <begin position="149"/>
        <end position="170"/>
    </location>
</feature>
<dbReference type="EMBL" id="PFNG01000072">
    <property type="protein sequence ID" value="PIZ41016.1"/>
    <property type="molecule type" value="Genomic_DNA"/>
</dbReference>
<gene>
    <name evidence="3" type="ORF">COY37_02930</name>
</gene>
<comment type="caution">
    <text evidence="3">The sequence shown here is derived from an EMBL/GenBank/DDBJ whole genome shotgun (WGS) entry which is preliminary data.</text>
</comment>
<dbReference type="Proteomes" id="UP000230956">
    <property type="component" value="Unassembled WGS sequence"/>
</dbReference>